<dbReference type="STRING" id="204773.HEAR0293"/>
<dbReference type="EMBL" id="CU207211">
    <property type="protein sequence ID" value="CAL60520.2"/>
    <property type="molecule type" value="Genomic_DNA"/>
</dbReference>
<dbReference type="InterPro" id="IPR000700">
    <property type="entry name" value="PAS-assoc_C"/>
</dbReference>
<feature type="domain" description="PAC" evidence="2">
    <location>
        <begin position="269"/>
        <end position="322"/>
    </location>
</feature>
<dbReference type="Proteomes" id="UP000006697">
    <property type="component" value="Chromosome"/>
</dbReference>
<dbReference type="PROSITE" id="PS50113">
    <property type="entry name" value="PAC"/>
    <property type="match status" value="2"/>
</dbReference>
<evidence type="ECO:0000313" key="5">
    <source>
        <dbReference type="Proteomes" id="UP000006697"/>
    </source>
</evidence>
<dbReference type="Gene3D" id="3.30.450.20">
    <property type="entry name" value="PAS domain"/>
    <property type="match status" value="2"/>
</dbReference>
<proteinExistence type="predicted"/>
<dbReference type="SUPFAM" id="SSF55785">
    <property type="entry name" value="PYP-like sensor domain (PAS domain)"/>
    <property type="match status" value="2"/>
</dbReference>
<dbReference type="PANTHER" id="PTHR44757:SF2">
    <property type="entry name" value="BIOFILM ARCHITECTURE MAINTENANCE PROTEIN MBAA"/>
    <property type="match status" value="1"/>
</dbReference>
<dbReference type="AlphaFoldDB" id="A4G1Y3"/>
<dbReference type="InterPro" id="IPR029787">
    <property type="entry name" value="Nucleotide_cyclase"/>
</dbReference>
<dbReference type="NCBIfam" id="TIGR00254">
    <property type="entry name" value="GGDEF"/>
    <property type="match status" value="1"/>
</dbReference>
<evidence type="ECO:0000313" key="4">
    <source>
        <dbReference type="EMBL" id="CAL60520.2"/>
    </source>
</evidence>
<evidence type="ECO:0008006" key="6">
    <source>
        <dbReference type="Google" id="ProtNLM"/>
    </source>
</evidence>
<dbReference type="eggNOG" id="COG2202">
    <property type="taxonomic scope" value="Bacteria"/>
</dbReference>
<dbReference type="SUPFAM" id="SSF55781">
    <property type="entry name" value="GAF domain-like"/>
    <property type="match status" value="1"/>
</dbReference>
<feature type="domain" description="PAS" evidence="1">
    <location>
        <begin position="193"/>
        <end position="265"/>
    </location>
</feature>
<feature type="domain" description="GGDEF" evidence="3">
    <location>
        <begin position="486"/>
        <end position="619"/>
    </location>
</feature>
<dbReference type="GO" id="GO:0003824">
    <property type="term" value="F:catalytic activity"/>
    <property type="evidence" value="ECO:0007669"/>
    <property type="project" value="UniProtKB-ARBA"/>
</dbReference>
<dbReference type="eggNOG" id="COG3706">
    <property type="taxonomic scope" value="Bacteria"/>
</dbReference>
<dbReference type="InterPro" id="IPR029016">
    <property type="entry name" value="GAF-like_dom_sf"/>
</dbReference>
<dbReference type="InterPro" id="IPR035965">
    <property type="entry name" value="PAS-like_dom_sf"/>
</dbReference>
<dbReference type="NCBIfam" id="TIGR00229">
    <property type="entry name" value="sensory_box"/>
    <property type="match status" value="1"/>
</dbReference>
<dbReference type="SMART" id="SM00086">
    <property type="entry name" value="PAC"/>
    <property type="match status" value="2"/>
</dbReference>
<dbReference type="InterPro" id="IPR000160">
    <property type="entry name" value="GGDEF_dom"/>
</dbReference>
<evidence type="ECO:0000259" key="1">
    <source>
        <dbReference type="PROSITE" id="PS50112"/>
    </source>
</evidence>
<dbReference type="SMART" id="SM00091">
    <property type="entry name" value="PAS"/>
    <property type="match status" value="2"/>
</dbReference>
<dbReference type="HOGENOM" id="CLU_000445_11_4_4"/>
<dbReference type="KEGG" id="har:HEAR0293"/>
<dbReference type="Pfam" id="PF00990">
    <property type="entry name" value="GGDEF"/>
    <property type="match status" value="1"/>
</dbReference>
<feature type="domain" description="PAC" evidence="2">
    <location>
        <begin position="402"/>
        <end position="453"/>
    </location>
</feature>
<dbReference type="InterPro" id="IPR052155">
    <property type="entry name" value="Biofilm_reg_signaling"/>
</dbReference>
<dbReference type="FunFam" id="3.30.70.270:FF:000001">
    <property type="entry name" value="Diguanylate cyclase domain protein"/>
    <property type="match status" value="1"/>
</dbReference>
<dbReference type="InterPro" id="IPR001610">
    <property type="entry name" value="PAC"/>
</dbReference>
<evidence type="ECO:0000259" key="3">
    <source>
        <dbReference type="PROSITE" id="PS50887"/>
    </source>
</evidence>
<dbReference type="PROSITE" id="PS50887">
    <property type="entry name" value="GGDEF"/>
    <property type="match status" value="1"/>
</dbReference>
<sequence length="619" mass="68923">MPCTDGHMYKQISSSSATAMDFNLHQRSLKVNNLTLAHIANDAPLTRTLNCIASDIEDQNPGIMIAVLLLESGNCLRLGAAPSLHPDYCRAIDGMTMDSKLQITAEDIEANRFCSRLHHLALQHDLHVCSMTPIRSAANCMLGIFVAYSRTEDTVSDACRHTIADSAIMASIAIARHDAEARIRKAEDTLLHSKATLALAIEGSGTGIWDRNVPTGEISYSSGWKAILGYTDEEIGNRITDSYARIHPDDLAYVQAAIQAHFDQKTENYAVEHRIRCKDGSYKWISSRGKVVSRDGQGKPLRMIGTTTDITSMRSLSDQLQQSIDLITSLTNEVPGLVYQYRVLPDGHAFFPYASEAIKDIYELTPEQVASTTTLVHQIIHPDDVANYCASLHASASSLLPWHLEYRVILPRQGLRWRQGEARPRRLPDGSTLWHGFITDITERKRIEIELQGFATIDFLTQLPNRRYFMTRMEEELARTRRIDGARTAVLMCDLDHFKTINDSYGHAIGDLVLKHFAVILRNALRRNDMVGRVGGEEFAVVLFDAGVAEAEIFAQRVRSQLAEIPLIALNQNINVTVSIGIAMMHASDANIDVSLSRSDTALYRAKQAGRNRIEIDVS</sequence>
<reference evidence="4 5" key="1">
    <citation type="journal article" date="2007" name="PLoS Genet.">
        <title>A tale of two oxidation states: bacterial colonization of arsenic-rich environments.</title>
        <authorList>
            <person name="Muller D."/>
            <person name="Medigue C."/>
            <person name="Koechler S."/>
            <person name="Barbe V."/>
            <person name="Barakat M."/>
            <person name="Talla E."/>
            <person name="Bonnefoy V."/>
            <person name="Krin E."/>
            <person name="Arsene-Ploetze F."/>
            <person name="Carapito C."/>
            <person name="Chandler M."/>
            <person name="Cournoyer B."/>
            <person name="Cruveiller S."/>
            <person name="Dossat C."/>
            <person name="Duval S."/>
            <person name="Heymann M."/>
            <person name="Leize E."/>
            <person name="Lieutaud A."/>
            <person name="Lievremont D."/>
            <person name="Makita Y."/>
            <person name="Mangenot S."/>
            <person name="Nitschke W."/>
            <person name="Ortet P."/>
            <person name="Perdrial N."/>
            <person name="Schoepp B."/>
            <person name="Siguier N."/>
            <person name="Simeonova D.D."/>
            <person name="Rouy Z."/>
            <person name="Segurens B."/>
            <person name="Turlin E."/>
            <person name="Vallenet D."/>
            <person name="Van Dorsselaer A."/>
            <person name="Weiss S."/>
            <person name="Weissenbach J."/>
            <person name="Lett M.C."/>
            <person name="Danchin A."/>
            <person name="Bertin P.N."/>
        </authorList>
    </citation>
    <scope>NUCLEOTIDE SEQUENCE [LARGE SCALE GENOMIC DNA]</scope>
    <source>
        <strain evidence="5">ULPAs1</strain>
    </source>
</reference>
<protein>
    <recommendedName>
        <fullName evidence="6">Diguanylate cyclase</fullName>
    </recommendedName>
</protein>
<accession>A4G1Y3</accession>
<dbReference type="CDD" id="cd00130">
    <property type="entry name" value="PAS"/>
    <property type="match status" value="2"/>
</dbReference>
<gene>
    <name evidence="4" type="ordered locus">HEAR0293</name>
</gene>
<keyword evidence="5" id="KW-1185">Reference proteome</keyword>
<dbReference type="InterPro" id="IPR043128">
    <property type="entry name" value="Rev_trsase/Diguanyl_cyclase"/>
</dbReference>
<name>A4G1Y3_HERAR</name>
<organism evidence="4 5">
    <name type="scientific">Herminiimonas arsenicoxydans</name>
    <dbReference type="NCBI Taxonomy" id="204773"/>
    <lineage>
        <taxon>Bacteria</taxon>
        <taxon>Pseudomonadati</taxon>
        <taxon>Pseudomonadota</taxon>
        <taxon>Betaproteobacteria</taxon>
        <taxon>Burkholderiales</taxon>
        <taxon>Oxalobacteraceae</taxon>
        <taxon>Herminiimonas</taxon>
    </lineage>
</organism>
<dbReference type="PROSITE" id="PS50112">
    <property type="entry name" value="PAS"/>
    <property type="match status" value="1"/>
</dbReference>
<dbReference type="SMART" id="SM00267">
    <property type="entry name" value="GGDEF"/>
    <property type="match status" value="1"/>
</dbReference>
<dbReference type="PANTHER" id="PTHR44757">
    <property type="entry name" value="DIGUANYLATE CYCLASE DGCP"/>
    <property type="match status" value="1"/>
</dbReference>
<dbReference type="InterPro" id="IPR013655">
    <property type="entry name" value="PAS_fold_3"/>
</dbReference>
<dbReference type="Pfam" id="PF08447">
    <property type="entry name" value="PAS_3"/>
    <property type="match status" value="2"/>
</dbReference>
<dbReference type="Gene3D" id="3.30.450.40">
    <property type="match status" value="1"/>
</dbReference>
<dbReference type="Gene3D" id="3.30.70.270">
    <property type="match status" value="1"/>
</dbReference>
<dbReference type="InterPro" id="IPR000014">
    <property type="entry name" value="PAS"/>
</dbReference>
<dbReference type="SUPFAM" id="SSF55073">
    <property type="entry name" value="Nucleotide cyclase"/>
    <property type="match status" value="1"/>
</dbReference>
<dbReference type="CDD" id="cd01949">
    <property type="entry name" value="GGDEF"/>
    <property type="match status" value="1"/>
</dbReference>
<evidence type="ECO:0000259" key="2">
    <source>
        <dbReference type="PROSITE" id="PS50113"/>
    </source>
</evidence>